<evidence type="ECO:0000313" key="6">
    <source>
        <dbReference type="Proteomes" id="UP000054422"/>
    </source>
</evidence>
<evidence type="ECO:0000256" key="1">
    <source>
        <dbReference type="ARBA" id="ARBA00022598"/>
    </source>
</evidence>
<keyword evidence="6" id="KW-1185">Reference proteome</keyword>
<comment type="catalytic activity">
    <reaction evidence="4">
        <text>L-cysteine + L-glutamate + ATP = gamma-L-glutamyl-L-cysteine + ADP + phosphate + H(+)</text>
        <dbReference type="Rhea" id="RHEA:13285"/>
        <dbReference type="ChEBI" id="CHEBI:15378"/>
        <dbReference type="ChEBI" id="CHEBI:29985"/>
        <dbReference type="ChEBI" id="CHEBI:30616"/>
        <dbReference type="ChEBI" id="CHEBI:35235"/>
        <dbReference type="ChEBI" id="CHEBI:43474"/>
        <dbReference type="ChEBI" id="CHEBI:58173"/>
        <dbReference type="ChEBI" id="CHEBI:456216"/>
        <dbReference type="EC" id="6.3.2.2"/>
    </reaction>
</comment>
<dbReference type="GO" id="GO:0004357">
    <property type="term" value="F:glutamate-cysteine ligase activity"/>
    <property type="evidence" value="ECO:0007669"/>
    <property type="project" value="UniProtKB-EC"/>
</dbReference>
<dbReference type="InterPro" id="IPR006336">
    <property type="entry name" value="GCS2"/>
</dbReference>
<dbReference type="GO" id="GO:0042398">
    <property type="term" value="P:modified amino acid biosynthetic process"/>
    <property type="evidence" value="ECO:0007669"/>
    <property type="project" value="InterPro"/>
</dbReference>
<reference evidence="5 6" key="1">
    <citation type="submission" date="2014-05" db="EMBL/GenBank/DDBJ databases">
        <authorList>
            <person name="Rizzardi K."/>
            <person name="Winiecka-Krusnell J."/>
            <person name="Ramliden M."/>
            <person name="Alm E."/>
            <person name="Andersson S."/>
            <person name="Byfors S."/>
        </authorList>
    </citation>
    <scope>NUCLEOTIDE SEQUENCE [LARGE SCALE GENOMIC DNA]</scope>
    <source>
        <strain evidence="5 6">LEGN</strain>
    </source>
</reference>
<dbReference type="OrthoDB" id="9769628at2"/>
<dbReference type="PANTHER" id="PTHR36510:SF1">
    <property type="entry name" value="GLUTAMATE--CYSTEINE LIGASE 2-RELATED"/>
    <property type="match status" value="1"/>
</dbReference>
<protein>
    <recommendedName>
        <fullName evidence="4">Putative glutamate--cysteine ligase 2</fullName>
        <ecNumber evidence="4">6.3.2.2</ecNumber>
    </recommendedName>
    <alternativeName>
        <fullName evidence="4">Gamma-glutamylcysteine synthetase 2</fullName>
        <shortName evidence="4">GCS 2</shortName>
        <shortName evidence="4">Gamma-GCS 2</shortName>
    </alternativeName>
</protein>
<organism evidence="5 6">
    <name type="scientific">Legionella norrlandica</name>
    <dbReference type="NCBI Taxonomy" id="1498499"/>
    <lineage>
        <taxon>Bacteria</taxon>
        <taxon>Pseudomonadati</taxon>
        <taxon>Pseudomonadota</taxon>
        <taxon>Gammaproteobacteria</taxon>
        <taxon>Legionellales</taxon>
        <taxon>Legionellaceae</taxon>
        <taxon>Legionella</taxon>
    </lineage>
</organism>
<dbReference type="InterPro" id="IPR050141">
    <property type="entry name" value="GCL_type2/YbdK_subfam"/>
</dbReference>
<accession>A0A0A2SQ39</accession>
<comment type="function">
    <text evidence="4">ATP-dependent carboxylate-amine ligase which exhibits weak glutamate--cysteine ligase activity.</text>
</comment>
<dbReference type="GO" id="GO:0005524">
    <property type="term" value="F:ATP binding"/>
    <property type="evidence" value="ECO:0007669"/>
    <property type="project" value="UniProtKB-KW"/>
</dbReference>
<dbReference type="Pfam" id="PF04107">
    <property type="entry name" value="GCS2"/>
    <property type="match status" value="1"/>
</dbReference>
<evidence type="ECO:0000313" key="5">
    <source>
        <dbReference type="EMBL" id="KGP63255.1"/>
    </source>
</evidence>
<evidence type="ECO:0000256" key="2">
    <source>
        <dbReference type="ARBA" id="ARBA00022741"/>
    </source>
</evidence>
<keyword evidence="2 4" id="KW-0547">Nucleotide-binding</keyword>
<dbReference type="Gene3D" id="3.30.590.20">
    <property type="match status" value="1"/>
</dbReference>
<keyword evidence="3 4" id="KW-0067">ATP-binding</keyword>
<dbReference type="NCBIfam" id="NF010040">
    <property type="entry name" value="PRK13516.1"/>
    <property type="match status" value="1"/>
</dbReference>
<gene>
    <name evidence="5" type="ORF">EP47_02905</name>
</gene>
<dbReference type="EMBL" id="JNCF01000021">
    <property type="protein sequence ID" value="KGP63255.1"/>
    <property type="molecule type" value="Genomic_DNA"/>
</dbReference>
<sequence length="383" mass="44720">MRLLSFKKSNVVSIGTELEFQIIDRNSLSLISRSKELMRVLQNMSYHTQIKPEITQSMIEINSSIHDSAKKMYDELLELQTILVETAASIDVNFCGGGTHPFQQWIMQKIFPSKRFKKKFNQYRYLSKRATVFGQHVHVGCATGDDAIYLIHAFARYVPHLIAISASSPFYQGINTNYCSSRSTIFNAFPLSGVIPYLKNWSEFSDYYYKMRHWGIIESMKDVYWDIRPKPEFGTIEIRVCDTPLTLKKSILITAYIQALALYLLEEKPIQLSHNLYYVYNYNRFQASRYGLDGELIIADNNKHVSIREDIIETIKIIEEYANRLGNSEYINELYDEIINKQNDSVILKKIYKQFNSFTKLVAMQCEIWIRDSKDMTWIPQIS</sequence>
<dbReference type="Proteomes" id="UP000054422">
    <property type="component" value="Unassembled WGS sequence"/>
</dbReference>
<dbReference type="SUPFAM" id="SSF55931">
    <property type="entry name" value="Glutamine synthetase/guanido kinase"/>
    <property type="match status" value="1"/>
</dbReference>
<dbReference type="InterPro" id="IPR014746">
    <property type="entry name" value="Gln_synth/guanido_kin_cat_dom"/>
</dbReference>
<name>A0A0A2SQ39_9GAMM</name>
<comment type="caution">
    <text evidence="5">The sequence shown here is derived from an EMBL/GenBank/DDBJ whole genome shotgun (WGS) entry which is preliminary data.</text>
</comment>
<dbReference type="HAMAP" id="MF_01609">
    <property type="entry name" value="Glu_cys_ligase_2"/>
    <property type="match status" value="1"/>
</dbReference>
<dbReference type="InterPro" id="IPR011793">
    <property type="entry name" value="YbdK"/>
</dbReference>
<evidence type="ECO:0000256" key="3">
    <source>
        <dbReference type="ARBA" id="ARBA00022840"/>
    </source>
</evidence>
<comment type="similarity">
    <text evidence="4">Belongs to the glutamate--cysteine ligase type 2 family. YbdK subfamily.</text>
</comment>
<dbReference type="PANTHER" id="PTHR36510">
    <property type="entry name" value="GLUTAMATE--CYSTEINE LIGASE 2-RELATED"/>
    <property type="match status" value="1"/>
</dbReference>
<evidence type="ECO:0000256" key="4">
    <source>
        <dbReference type="HAMAP-Rule" id="MF_01609"/>
    </source>
</evidence>
<dbReference type="NCBIfam" id="TIGR02050">
    <property type="entry name" value="gshA_cyan_rel"/>
    <property type="match status" value="1"/>
</dbReference>
<keyword evidence="1 4" id="KW-0436">Ligase</keyword>
<dbReference type="AlphaFoldDB" id="A0A0A2SQ39"/>
<dbReference type="EC" id="6.3.2.2" evidence="4"/>
<proteinExistence type="inferred from homology"/>
<dbReference type="STRING" id="1498499.EP47_02905"/>
<dbReference type="RefSeq" id="WP_035889268.1">
    <property type="nucleotide sequence ID" value="NZ_JNCF01000021.1"/>
</dbReference>